<protein>
    <recommendedName>
        <fullName evidence="14">Adenylate and Guanylate cyclase catalytic domain containing protein</fullName>
    </recommendedName>
</protein>
<dbReference type="SMART" id="SM00091">
    <property type="entry name" value="PAS"/>
    <property type="match status" value="1"/>
</dbReference>
<comment type="subcellular location">
    <subcellularLocation>
        <location evidence="1">Membrane</location>
    </subcellularLocation>
</comment>
<reference evidence="12 13" key="1">
    <citation type="journal article" date="2018" name="BMC Genomics">
        <title>The genome of Naegleria lovaniensis, the basis for a comparative approach to unravel pathogenicity factors of the human pathogenic amoeba N. fowleri.</title>
        <authorList>
            <person name="Liechti N."/>
            <person name="Schurch N."/>
            <person name="Bruggmann R."/>
            <person name="Wittwer M."/>
        </authorList>
    </citation>
    <scope>NUCLEOTIDE SEQUENCE [LARGE SCALE GENOMIC DNA]</scope>
    <source>
        <strain evidence="12 13">ATCC 30569</strain>
    </source>
</reference>
<keyword evidence="2 9" id="KW-0812">Transmembrane</keyword>
<comment type="caution">
    <text evidence="12">The sequence shown here is derived from an EMBL/GenBank/DDBJ whole genome shotgun (WGS) entry which is preliminary data.</text>
</comment>
<dbReference type="InterPro" id="IPR035965">
    <property type="entry name" value="PAS-like_dom_sf"/>
</dbReference>
<feature type="transmembrane region" description="Helical" evidence="9">
    <location>
        <begin position="462"/>
        <end position="487"/>
    </location>
</feature>
<dbReference type="PROSITE" id="PS50125">
    <property type="entry name" value="GUANYLATE_CYCLASE_2"/>
    <property type="match status" value="1"/>
</dbReference>
<dbReference type="PANTHER" id="PTHR11920">
    <property type="entry name" value="GUANYLYL CYCLASE"/>
    <property type="match status" value="1"/>
</dbReference>
<dbReference type="SMART" id="SM00044">
    <property type="entry name" value="CYCc"/>
    <property type="match status" value="1"/>
</dbReference>
<feature type="transmembrane region" description="Helical" evidence="9">
    <location>
        <begin position="1117"/>
        <end position="1138"/>
    </location>
</feature>
<evidence type="ECO:0000256" key="4">
    <source>
        <dbReference type="ARBA" id="ARBA00022989"/>
    </source>
</evidence>
<dbReference type="SUPFAM" id="SSF55785">
    <property type="entry name" value="PYP-like sensor domain (PAS domain)"/>
    <property type="match status" value="1"/>
</dbReference>
<accession>A0AA88GR75</accession>
<feature type="transmembrane region" description="Helical" evidence="9">
    <location>
        <begin position="331"/>
        <end position="355"/>
    </location>
</feature>
<dbReference type="Gene3D" id="3.30.70.1230">
    <property type="entry name" value="Nucleotide cyclase"/>
    <property type="match status" value="1"/>
</dbReference>
<dbReference type="Pfam" id="PF13426">
    <property type="entry name" value="PAS_9"/>
    <property type="match status" value="1"/>
</dbReference>
<feature type="domain" description="PAS" evidence="10">
    <location>
        <begin position="1391"/>
        <end position="1456"/>
    </location>
</feature>
<evidence type="ECO:0000256" key="1">
    <source>
        <dbReference type="ARBA" id="ARBA00004370"/>
    </source>
</evidence>
<feature type="transmembrane region" description="Helical" evidence="9">
    <location>
        <begin position="1046"/>
        <end position="1064"/>
    </location>
</feature>
<dbReference type="InterPro" id="IPR000014">
    <property type="entry name" value="PAS"/>
</dbReference>
<evidence type="ECO:0000259" key="11">
    <source>
        <dbReference type="PROSITE" id="PS50125"/>
    </source>
</evidence>
<proteinExistence type="inferred from homology"/>
<feature type="transmembrane region" description="Helical" evidence="9">
    <location>
        <begin position="428"/>
        <end position="450"/>
    </location>
</feature>
<dbReference type="Pfam" id="PF00211">
    <property type="entry name" value="Guanylate_cyc"/>
    <property type="match status" value="1"/>
</dbReference>
<dbReference type="GO" id="GO:0035556">
    <property type="term" value="P:intracellular signal transduction"/>
    <property type="evidence" value="ECO:0007669"/>
    <property type="project" value="InterPro"/>
</dbReference>
<feature type="transmembrane region" description="Helical" evidence="9">
    <location>
        <begin position="275"/>
        <end position="299"/>
    </location>
</feature>
<dbReference type="Gene3D" id="3.30.450.20">
    <property type="entry name" value="PAS domain"/>
    <property type="match status" value="1"/>
</dbReference>
<gene>
    <name evidence="12" type="ORF">C9374_004985</name>
</gene>
<dbReference type="GO" id="GO:0000166">
    <property type="term" value="F:nucleotide binding"/>
    <property type="evidence" value="ECO:0007669"/>
    <property type="project" value="UniProtKB-KW"/>
</dbReference>
<dbReference type="GO" id="GO:0016849">
    <property type="term" value="F:phosphorus-oxygen lyase activity"/>
    <property type="evidence" value="ECO:0007669"/>
    <property type="project" value="InterPro"/>
</dbReference>
<dbReference type="InterPro" id="IPR057352">
    <property type="entry name" value="TPR_TmcB/C"/>
</dbReference>
<feature type="transmembrane region" description="Helical" evidence="9">
    <location>
        <begin position="239"/>
        <end position="263"/>
    </location>
</feature>
<evidence type="ECO:0000313" key="12">
    <source>
        <dbReference type="EMBL" id="KAG2383018.1"/>
    </source>
</evidence>
<keyword evidence="4 9" id="KW-1133">Transmembrane helix</keyword>
<dbReference type="GO" id="GO:0009190">
    <property type="term" value="P:cyclic nucleotide biosynthetic process"/>
    <property type="evidence" value="ECO:0007669"/>
    <property type="project" value="InterPro"/>
</dbReference>
<evidence type="ECO:0000256" key="2">
    <source>
        <dbReference type="ARBA" id="ARBA00022692"/>
    </source>
</evidence>
<keyword evidence="13" id="KW-1185">Reference proteome</keyword>
<dbReference type="PROSITE" id="PS00452">
    <property type="entry name" value="GUANYLATE_CYCLASE_1"/>
    <property type="match status" value="1"/>
</dbReference>
<sequence length="1757" mass="199297">MNNLDLYHPSSFHGTTIHDVHQSARSNSFHHGSNHLHHNNNSNVASNTGAASSGNHQNTTTANTNIVFLSSTNPNTNAMEQKDVVVQHGAATVATSNVGNNNIHSNVLMSSWDQPQHSVSAGSGISSGNNHNSSSTSISSQGAVSFFRHLVHDKLLTYLAKSHSNGRIQGWKWNVLYGFLHLYYLYASVVLALISTYGNSYDFSSSLPSPYGYYAGWLFRALTYPITFSLDDIHVPYELLIVLAVIMMLIVLVLPMLVVWSATRLFGKSQTNLKRYAYTLALAVLMMAPLLTFILTSFFDCNLSHAVNLDNETVYVLNRVPTIPCYASDNIILLVLSFLGLFALQMIMALATYILPMTNGSSSIPFVCESNKPTLVTFFSSISLRMTLAHVIPPNYMFGRAIIHMIFSLLYVIGFARSAPFFRRVENSFYIAMMSASLGSSTAVLISSLVNPTSNNELGLYMMALTVALPLLLFIISFACSEILWMVSCNKIRQIFKSRNANHQVSSIESEEIQSIVEKEGNAIYSQIEQYSIRSLQLYLRFSVKSNADVTLALPFIKAVQKHLQSPNMLLSSALIVAYHWNDSARYTFAIYLLKRALKHSDNILEKLTIKERIRELEMEMGELVYHSKFSSEVKQLLTELQTKQEQIKSAHRLFWKEMTNEVPNEDNLYHINSKISEWTRYCDSTFYHLMRNCSTDKTVLRRYAGYLENVKFDIDFANKLYEDASHLEEEEAKNIKGQSQVFWGAQNRHSSMVRFRNRVAPASQSLQSPTSNNLRITANPPSQQEMMEQDLLDDNFNGVDEPHPLDKRTALIRNSLNTPQISHTRLFGFLSLSLVSVVLMVVGLILGIYYGNDVSRTPIVKSSCLVETASGAYLRELRMRQIVTQLFTKMQIPLPTANTTERALMNAYFEKYNSKFEVQRNLLKDLERNSQSGVFTLSMYQDYTVEDKMIVVPVSADNSSVVEYTSTFSKLSSIREITQELIQHANVILAHDNSYQYNTTTTNYQFMYIFLNRKYAADAYYNYCQVFQKSQRGYADYVNNMLTQYFLISTLIFALMYAGFLIISRIEMQKASRILSIFRRIPKDIVGVVFQGLEKSGNHEELRELKKKTILSSKNYGLIIGALFLIVFAISIALIYVEINTNVRRSYDAMVNIELASLLIRTTNRITLRLNEMYTFFCFKPGEPINHSVLVTKTLMNQYRSEVRTLISSVQSLYNQVIFGTNISRPIIGTYPKIDQLIQGVGNCSGSTSCQTLQELISSYTINSGRISEEFFNAKYTSQQMSVFFDILNMFNMNDEVFTRLVQLLEYLVGYTSHPSKVITICFFFVGLMTACICNYFIYKSYDAYDGHISSIRSLLNYLPIDYIESNEDVKNFTYYNSVPLFYTKNKLKGNNAITNLLDSMVDGAILSNSQGEILLFNHAAQNLLGKAPAEVVGLKVFTLFDPSHENSLKDIINNHKKYLLGHDSKRGEVLELDCVRKNMSRFPVKANIFVTRDADMNAVIVCFIKDITSERKQHILLQEEKKNSENLLRNILPDIVASRLKGGETFIAEKLPDITVFFSDMVGFTKISSQLNPTELVQMLNEIVIGFDHLTDIYKLEKIKTIGDAYFCVGGLNDSQTTCDTPHPERVLKFAIETFDVILSFNEKNPERLVNIRVGINTGQCVAGVIGRKKFAFDLWGDTINVGSRMESSSLPGRIHCSRSSYERVYDLGYEFEERFVEVKGKGSLQTYLLKEKHHKNPTQLTNSLMVQHEPERTD</sequence>
<feature type="transmembrane region" description="Helical" evidence="9">
    <location>
        <begin position="175"/>
        <end position="197"/>
    </location>
</feature>
<keyword evidence="3" id="KW-0547">Nucleotide-binding</keyword>
<dbReference type="GO" id="GO:0016020">
    <property type="term" value="C:membrane"/>
    <property type="evidence" value="ECO:0007669"/>
    <property type="project" value="UniProtKB-SubCell"/>
</dbReference>
<feature type="compositionally biased region" description="Low complexity" evidence="8">
    <location>
        <begin position="39"/>
        <end position="56"/>
    </location>
</feature>
<dbReference type="PROSITE" id="PS50112">
    <property type="entry name" value="PAS"/>
    <property type="match status" value="1"/>
</dbReference>
<dbReference type="SUPFAM" id="SSF55073">
    <property type="entry name" value="Nucleotide cyclase"/>
    <property type="match status" value="1"/>
</dbReference>
<feature type="domain" description="Guanylate cyclase" evidence="11">
    <location>
        <begin position="1557"/>
        <end position="1689"/>
    </location>
</feature>
<dbReference type="PANTHER" id="PTHR11920:SF335">
    <property type="entry name" value="GUANYLATE CYCLASE"/>
    <property type="match status" value="1"/>
</dbReference>
<feature type="transmembrane region" description="Helical" evidence="9">
    <location>
        <begin position="398"/>
        <end position="416"/>
    </location>
</feature>
<evidence type="ECO:0000256" key="3">
    <source>
        <dbReference type="ARBA" id="ARBA00022741"/>
    </source>
</evidence>
<dbReference type="Pfam" id="PF25474">
    <property type="entry name" value="TPR_TmcB"/>
    <property type="match status" value="1"/>
</dbReference>
<feature type="transmembrane region" description="Helical" evidence="9">
    <location>
        <begin position="827"/>
        <end position="851"/>
    </location>
</feature>
<keyword evidence="6 7" id="KW-0456">Lyase</keyword>
<feature type="region of interest" description="Disordered" evidence="8">
    <location>
        <begin position="22"/>
        <end position="59"/>
    </location>
</feature>
<evidence type="ECO:0000256" key="6">
    <source>
        <dbReference type="ARBA" id="ARBA00023239"/>
    </source>
</evidence>
<dbReference type="Proteomes" id="UP000816034">
    <property type="component" value="Unassembled WGS sequence"/>
</dbReference>
<evidence type="ECO:0000256" key="5">
    <source>
        <dbReference type="ARBA" id="ARBA00023136"/>
    </source>
</evidence>
<dbReference type="InterPro" id="IPR018297">
    <property type="entry name" value="A/G_cyclase_CS"/>
</dbReference>
<evidence type="ECO:0000256" key="7">
    <source>
        <dbReference type="RuleBase" id="RU000405"/>
    </source>
</evidence>
<dbReference type="InterPro" id="IPR050401">
    <property type="entry name" value="Cyclic_nucleotide_synthase"/>
</dbReference>
<dbReference type="InterPro" id="IPR029787">
    <property type="entry name" value="Nucleotide_cyclase"/>
</dbReference>
<dbReference type="InterPro" id="IPR001054">
    <property type="entry name" value="A/G_cyclase"/>
</dbReference>
<organism evidence="12 13">
    <name type="scientific">Naegleria lovaniensis</name>
    <name type="common">Amoeba</name>
    <dbReference type="NCBI Taxonomy" id="51637"/>
    <lineage>
        <taxon>Eukaryota</taxon>
        <taxon>Discoba</taxon>
        <taxon>Heterolobosea</taxon>
        <taxon>Tetramitia</taxon>
        <taxon>Eutetramitia</taxon>
        <taxon>Vahlkampfiidae</taxon>
        <taxon>Naegleria</taxon>
    </lineage>
</organism>
<evidence type="ECO:0008006" key="14">
    <source>
        <dbReference type="Google" id="ProtNLM"/>
    </source>
</evidence>
<comment type="similarity">
    <text evidence="7">Belongs to the adenylyl cyclase class-4/guanylyl cyclase family.</text>
</comment>
<evidence type="ECO:0000256" key="8">
    <source>
        <dbReference type="SAM" id="MobiDB-lite"/>
    </source>
</evidence>
<evidence type="ECO:0000256" key="9">
    <source>
        <dbReference type="SAM" id="Phobius"/>
    </source>
</evidence>
<dbReference type="NCBIfam" id="TIGR00229">
    <property type="entry name" value="sensory_box"/>
    <property type="match status" value="1"/>
</dbReference>
<name>A0AA88GR75_NAELO</name>
<dbReference type="RefSeq" id="XP_044548697.1">
    <property type="nucleotide sequence ID" value="XM_044694684.1"/>
</dbReference>
<dbReference type="CDD" id="cd00130">
    <property type="entry name" value="PAS"/>
    <property type="match status" value="1"/>
</dbReference>
<dbReference type="GeneID" id="68097440"/>
<evidence type="ECO:0000259" key="10">
    <source>
        <dbReference type="PROSITE" id="PS50112"/>
    </source>
</evidence>
<evidence type="ECO:0000313" key="13">
    <source>
        <dbReference type="Proteomes" id="UP000816034"/>
    </source>
</evidence>
<dbReference type="CDD" id="cd07302">
    <property type="entry name" value="CHD"/>
    <property type="match status" value="1"/>
</dbReference>
<dbReference type="EMBL" id="PYSW02000022">
    <property type="protein sequence ID" value="KAG2383018.1"/>
    <property type="molecule type" value="Genomic_DNA"/>
</dbReference>
<keyword evidence="5 9" id="KW-0472">Membrane</keyword>